<dbReference type="OrthoDB" id="2549237at2759"/>
<name>A0A9W9M6G6_9EURO</name>
<evidence type="ECO:0000313" key="1">
    <source>
        <dbReference type="EMBL" id="KAJ5190509.1"/>
    </source>
</evidence>
<evidence type="ECO:0000313" key="2">
    <source>
        <dbReference type="Proteomes" id="UP001150904"/>
    </source>
</evidence>
<keyword evidence="2" id="KW-1185">Reference proteome</keyword>
<reference evidence="1" key="1">
    <citation type="submission" date="2022-12" db="EMBL/GenBank/DDBJ databases">
        <authorList>
            <person name="Petersen C."/>
        </authorList>
    </citation>
    <scope>NUCLEOTIDE SEQUENCE</scope>
    <source>
        <strain evidence="1">IBT 15544</strain>
    </source>
</reference>
<proteinExistence type="predicted"/>
<accession>A0A9W9M6G6</accession>
<organism evidence="1 2">
    <name type="scientific">Penicillium cinerascens</name>
    <dbReference type="NCBI Taxonomy" id="70096"/>
    <lineage>
        <taxon>Eukaryota</taxon>
        <taxon>Fungi</taxon>
        <taxon>Dikarya</taxon>
        <taxon>Ascomycota</taxon>
        <taxon>Pezizomycotina</taxon>
        <taxon>Eurotiomycetes</taxon>
        <taxon>Eurotiomycetidae</taxon>
        <taxon>Eurotiales</taxon>
        <taxon>Aspergillaceae</taxon>
        <taxon>Penicillium</taxon>
    </lineage>
</organism>
<sequence>MHLPIQIGDGSFVRTREIKPQPKLGPIGFWLDGSSSVAGSKDICVNRREAVILSALLILDHFTSQPRLLGTSFPETEGPRYGPTRLSDEFVTRVIESEVNEPMTKALVALEGAVQHVPAQILRDLIYSFLDTLKASPNASNYPKLLHCTFELIKLLLHSSQPQLVTGVALRVWKEFPHDSSSHRKVSLVKIGRILTPSQAGDLMQTFVADVCDTLQKQRAPGDTDSPEMPFIKITTVKMLVQALAEADFLAPSTQLHFLESMCGASSHIDVRVEIVKSVFQLIRPNQHADVFRALSTIALSSAAGPSERDIVTEDGWRAAEAGGSLPLVLNARPILDLIVSDAAMKIPDELHSDYVQKVVLPLVTESIRQHTRWMTVLLARLGLSLSNLGLTAADIGPFPSDLVNKVLRKWARYLPATYLQYHRSWGLVYLHRDSFNRISEALASSTDPIKEDSNVRDHLQALLKSQRDRCPLSYTYRFCSLIDSKVPNGINDELLLDDFRSRVEVFSKSPVAYNHSLRRYSVHPSYTLCVLQGLRKAREDLGRPFPSRYIHATKLMMIIVDAAELVRKEGWSPELSTHPVTVPATFEYEVEMLPSPSWSPLPSNSALDNFVSGITGLISKYAADPVLLIKVGSFAPILREVRQDQREACALLLGEDSDDGNDRDRLVKACVRVKLAVLLLEDAHKAEVPLNERTLSMIEKWKGSDIDMVRQAAWAWNWKTSNPSPYTSVYIEG</sequence>
<reference evidence="1" key="2">
    <citation type="journal article" date="2023" name="IMA Fungus">
        <title>Comparative genomic study of the Penicillium genus elucidates a diverse pangenome and 15 lateral gene transfer events.</title>
        <authorList>
            <person name="Petersen C."/>
            <person name="Sorensen T."/>
            <person name="Nielsen M.R."/>
            <person name="Sondergaard T.E."/>
            <person name="Sorensen J.L."/>
            <person name="Fitzpatrick D.A."/>
            <person name="Frisvad J.C."/>
            <person name="Nielsen K.L."/>
        </authorList>
    </citation>
    <scope>NUCLEOTIDE SEQUENCE</scope>
    <source>
        <strain evidence="1">IBT 15544</strain>
    </source>
</reference>
<comment type="caution">
    <text evidence="1">The sequence shown here is derived from an EMBL/GenBank/DDBJ whole genome shotgun (WGS) entry which is preliminary data.</text>
</comment>
<dbReference type="EMBL" id="JAPQKR010000016">
    <property type="protein sequence ID" value="KAJ5190509.1"/>
    <property type="molecule type" value="Genomic_DNA"/>
</dbReference>
<dbReference type="GeneID" id="83183851"/>
<gene>
    <name evidence="1" type="ORF">N7498_009494</name>
</gene>
<protein>
    <submittedName>
        <fullName evidence="1">Uncharacterized protein</fullName>
    </submittedName>
</protein>
<dbReference type="RefSeq" id="XP_058303449.1">
    <property type="nucleotide sequence ID" value="XM_058456550.1"/>
</dbReference>
<dbReference type="Proteomes" id="UP001150904">
    <property type="component" value="Unassembled WGS sequence"/>
</dbReference>
<dbReference type="AlphaFoldDB" id="A0A9W9M6G6"/>